<dbReference type="EMBL" id="AJYJ02000123">
    <property type="protein sequence ID" value="OEF10837.1"/>
    <property type="molecule type" value="Genomic_DNA"/>
</dbReference>
<organism evidence="1 2">
    <name type="scientific">Aliivibrio logei 5S-186</name>
    <dbReference type="NCBI Taxonomy" id="626086"/>
    <lineage>
        <taxon>Bacteria</taxon>
        <taxon>Pseudomonadati</taxon>
        <taxon>Pseudomonadota</taxon>
        <taxon>Gammaproteobacteria</taxon>
        <taxon>Vibrionales</taxon>
        <taxon>Vibrionaceae</taxon>
        <taxon>Aliivibrio</taxon>
    </lineage>
</organism>
<keyword evidence="2" id="KW-1185">Reference proteome</keyword>
<name>A0ABX3ASR2_ALILO</name>
<accession>A0ABX3ASR2</accession>
<evidence type="ECO:0000313" key="2">
    <source>
        <dbReference type="Proteomes" id="UP000095059"/>
    </source>
</evidence>
<reference evidence="1 2" key="1">
    <citation type="journal article" date="2012" name="Science">
        <title>Ecological populations of bacteria act as socially cohesive units of antibiotic production and resistance.</title>
        <authorList>
            <person name="Cordero O.X."/>
            <person name="Wildschutte H."/>
            <person name="Kirkup B."/>
            <person name="Proehl S."/>
            <person name="Ngo L."/>
            <person name="Hussain F."/>
            <person name="Le Roux F."/>
            <person name="Mincer T."/>
            <person name="Polz M.F."/>
        </authorList>
    </citation>
    <scope>NUCLEOTIDE SEQUENCE [LARGE SCALE GENOMIC DNA]</scope>
    <source>
        <strain evidence="1 2">5S-186</strain>
    </source>
</reference>
<proteinExistence type="predicted"/>
<gene>
    <name evidence="1" type="ORF">A1Q5_01530</name>
</gene>
<dbReference type="Proteomes" id="UP000095059">
    <property type="component" value="Unassembled WGS sequence"/>
</dbReference>
<protein>
    <submittedName>
        <fullName evidence="1">Transcriptional regulator</fullName>
    </submittedName>
</protein>
<sequence length="179" mass="19437">MNGNNSMCTLGESKQNAFNESCCAFSNSENVQQIAIDSGINPTMLRNKLNPSQPHKLTVGDLVEITEISGNYCIVNSVLLSLDMVAARVDPNADQETLIKRALENSVYAGDLSRMALENGGEIRLPRSRRNELLDRAHKSVSNLVLLMNDLENKTSGLSPFLSMSLDFVVNGAPIPGLS</sequence>
<evidence type="ECO:0000313" key="1">
    <source>
        <dbReference type="EMBL" id="OEF10837.1"/>
    </source>
</evidence>
<comment type="caution">
    <text evidence="1">The sequence shown here is derived from an EMBL/GenBank/DDBJ whole genome shotgun (WGS) entry which is preliminary data.</text>
</comment>
<dbReference type="InterPro" id="IPR009679">
    <property type="entry name" value="Phage_186_CII-like"/>
</dbReference>
<dbReference type="RefSeq" id="WP_026025566.1">
    <property type="nucleotide sequence ID" value="NZ_AJYJ02000123.1"/>
</dbReference>
<dbReference type="Pfam" id="PF06892">
    <property type="entry name" value="Phage_CP76"/>
    <property type="match status" value="1"/>
</dbReference>